<accession>A0A162WWY1</accession>
<proteinExistence type="predicted"/>
<reference evidence="1 2" key="1">
    <citation type="submission" date="2016-01" db="EMBL/GenBank/DDBJ databases">
        <title>The draft genome sequence of Aquimarina sp. RZW4-3-2.</title>
        <authorList>
            <person name="Wang Y."/>
        </authorList>
    </citation>
    <scope>NUCLEOTIDE SEQUENCE [LARGE SCALE GENOMIC DNA]</scope>
    <source>
        <strain evidence="1 2">RZW4-3-2</strain>
    </source>
</reference>
<keyword evidence="2" id="KW-1185">Reference proteome</keyword>
<comment type="caution">
    <text evidence="1">The sequence shown here is derived from an EMBL/GenBank/DDBJ whole genome shotgun (WGS) entry which is preliminary data.</text>
</comment>
<dbReference type="EMBL" id="LQRT01000058">
    <property type="protein sequence ID" value="KZS38311.1"/>
    <property type="molecule type" value="Genomic_DNA"/>
</dbReference>
<dbReference type="RefSeq" id="WP_066319172.1">
    <property type="nucleotide sequence ID" value="NZ_CANLSS010000003.1"/>
</dbReference>
<evidence type="ECO:0000313" key="2">
    <source>
        <dbReference type="Proteomes" id="UP000076715"/>
    </source>
</evidence>
<evidence type="ECO:0008006" key="3">
    <source>
        <dbReference type="Google" id="ProtNLM"/>
    </source>
</evidence>
<name>A0A162WWY1_9FLAO</name>
<dbReference type="OrthoDB" id="768080at2"/>
<organism evidence="1 2">
    <name type="scientific">Aquimarina aggregata</name>
    <dbReference type="NCBI Taxonomy" id="1642818"/>
    <lineage>
        <taxon>Bacteria</taxon>
        <taxon>Pseudomonadati</taxon>
        <taxon>Bacteroidota</taxon>
        <taxon>Flavobacteriia</taxon>
        <taxon>Flavobacteriales</taxon>
        <taxon>Flavobacteriaceae</taxon>
        <taxon>Aquimarina</taxon>
    </lineage>
</organism>
<gene>
    <name evidence="1" type="ORF">AWE51_17285</name>
</gene>
<sequence length="183" mass="20745">MKKIFTVIATLIFSLSYAQEENLVRNENKHEFRLDALEILAIPNLEINYEYILNKYSGAGIAASVSLDNDYKEYQAYSISPYYRQYFLNKKDFGARGMFVEGLLRFAGGEVETNDFNSPTPVNNTTNEGNWFDIGVGLVVGQKWVSDNGFVFEVSLGGGRYLLDESNNEGFFRGGVLIGYRFF</sequence>
<protein>
    <recommendedName>
        <fullName evidence="3">DUF3575 domain-containing protein</fullName>
    </recommendedName>
</protein>
<dbReference type="AlphaFoldDB" id="A0A162WWY1"/>
<dbReference type="Proteomes" id="UP000076715">
    <property type="component" value="Unassembled WGS sequence"/>
</dbReference>
<dbReference type="STRING" id="1642818.AWE51_17285"/>
<evidence type="ECO:0000313" key="1">
    <source>
        <dbReference type="EMBL" id="KZS38311.1"/>
    </source>
</evidence>